<organism evidence="1 2">
    <name type="scientific">Seminavis robusta</name>
    <dbReference type="NCBI Taxonomy" id="568900"/>
    <lineage>
        <taxon>Eukaryota</taxon>
        <taxon>Sar</taxon>
        <taxon>Stramenopiles</taxon>
        <taxon>Ochrophyta</taxon>
        <taxon>Bacillariophyta</taxon>
        <taxon>Bacillariophyceae</taxon>
        <taxon>Bacillariophycidae</taxon>
        <taxon>Naviculales</taxon>
        <taxon>Naviculaceae</taxon>
        <taxon>Seminavis</taxon>
    </lineage>
</organism>
<evidence type="ECO:0000313" key="2">
    <source>
        <dbReference type="Proteomes" id="UP001153069"/>
    </source>
</evidence>
<proteinExistence type="predicted"/>
<dbReference type="PANTHER" id="PTHR48420:SF1">
    <property type="entry name" value="NON-HAEM DIOXYGENASE N-TERMINAL DOMAIN-CONTAINING PROTEIN"/>
    <property type="match status" value="1"/>
</dbReference>
<dbReference type="OrthoDB" id="438224at2759"/>
<sequence>MALVTITYQDLLDFCEEGNSNDSLRQRLVNDIGRAYGSNGLGILSVSGVPGFVELRERLLPLAAKVSELPPEDLDSCVSEKACYAVGWSHGKEELTPGVPDLSKGSFYANPLVNDLVAAMMQRLHQNSNDNPQEEEERLWQLIQDNFPFFAPNIFPSTLPELETAISEMGQCIAKVGRMVSRVCRVFCEQHGVLVDLEKILTESLNCKARLLHYFEANNNSTQPDEGDQLWCGWHNDHGSLTGLVPAMYLSTQKPQKQLPAAPDSNAGLYIHSRSNEVVKVSLPTDCIGYQIGETFQILSGGLLQATPHAVKSTLTKGVTREAFAVFLEPEYEFPMTIPEGRTVDDCCCPDNPANKALKLNSIKSRWKKGMCFGEFNNITIQTFHKQLDAAE</sequence>
<evidence type="ECO:0000313" key="1">
    <source>
        <dbReference type="EMBL" id="CAB9527355.1"/>
    </source>
</evidence>
<dbReference type="Proteomes" id="UP001153069">
    <property type="component" value="Unassembled WGS sequence"/>
</dbReference>
<protein>
    <submittedName>
        <fullName evidence="1">Uncharacterized protein</fullName>
    </submittedName>
</protein>
<gene>
    <name evidence="1" type="ORF">SEMRO_1983_G309250.1</name>
</gene>
<dbReference type="InterPro" id="IPR027443">
    <property type="entry name" value="IPNS-like_sf"/>
</dbReference>
<dbReference type="Gene3D" id="2.60.120.330">
    <property type="entry name" value="B-lactam Antibiotic, Isopenicillin N Synthase, Chain"/>
    <property type="match status" value="1"/>
</dbReference>
<dbReference type="SUPFAM" id="SSF51197">
    <property type="entry name" value="Clavaminate synthase-like"/>
    <property type="match status" value="1"/>
</dbReference>
<name>A0A9N8EVY9_9STRA</name>
<dbReference type="PANTHER" id="PTHR48420">
    <property type="entry name" value="NON-HAEM DIOXYGENASE N-TERMINAL DOMAIN-CONTAINING PROTEIN"/>
    <property type="match status" value="1"/>
</dbReference>
<accession>A0A9N8EVY9</accession>
<keyword evidence="2" id="KW-1185">Reference proteome</keyword>
<reference evidence="1" key="1">
    <citation type="submission" date="2020-06" db="EMBL/GenBank/DDBJ databases">
        <authorList>
            <consortium name="Plant Systems Biology data submission"/>
        </authorList>
    </citation>
    <scope>NUCLEOTIDE SEQUENCE</scope>
    <source>
        <strain evidence="1">D6</strain>
    </source>
</reference>
<comment type="caution">
    <text evidence="1">The sequence shown here is derived from an EMBL/GenBank/DDBJ whole genome shotgun (WGS) entry which is preliminary data.</text>
</comment>
<dbReference type="AlphaFoldDB" id="A0A9N8EVY9"/>
<dbReference type="EMBL" id="CAICTM010001981">
    <property type="protein sequence ID" value="CAB9527355.1"/>
    <property type="molecule type" value="Genomic_DNA"/>
</dbReference>